<feature type="non-terminal residue" evidence="1">
    <location>
        <position position="1"/>
    </location>
</feature>
<dbReference type="AlphaFoldDB" id="A0A0S3T243"/>
<proteinExistence type="predicted"/>
<dbReference type="EMBL" id="AP015043">
    <property type="protein sequence ID" value="BAT99213.1"/>
    <property type="molecule type" value="Genomic_DNA"/>
</dbReference>
<accession>A0A0S3T243</accession>
<dbReference type="Proteomes" id="UP000291084">
    <property type="component" value="Chromosome 10"/>
</dbReference>
<organism evidence="1 2">
    <name type="scientific">Vigna angularis var. angularis</name>
    <dbReference type="NCBI Taxonomy" id="157739"/>
    <lineage>
        <taxon>Eukaryota</taxon>
        <taxon>Viridiplantae</taxon>
        <taxon>Streptophyta</taxon>
        <taxon>Embryophyta</taxon>
        <taxon>Tracheophyta</taxon>
        <taxon>Spermatophyta</taxon>
        <taxon>Magnoliopsida</taxon>
        <taxon>eudicotyledons</taxon>
        <taxon>Gunneridae</taxon>
        <taxon>Pentapetalae</taxon>
        <taxon>rosids</taxon>
        <taxon>fabids</taxon>
        <taxon>Fabales</taxon>
        <taxon>Fabaceae</taxon>
        <taxon>Papilionoideae</taxon>
        <taxon>50 kb inversion clade</taxon>
        <taxon>NPAAA clade</taxon>
        <taxon>indigoferoid/millettioid clade</taxon>
        <taxon>Phaseoleae</taxon>
        <taxon>Vigna</taxon>
    </lineage>
</organism>
<reference evidence="1 2" key="1">
    <citation type="journal article" date="2015" name="Sci. Rep.">
        <title>The power of single molecule real-time sequencing technology in the de novo assembly of a eukaryotic genome.</title>
        <authorList>
            <person name="Sakai H."/>
            <person name="Naito K."/>
            <person name="Ogiso-Tanaka E."/>
            <person name="Takahashi Y."/>
            <person name="Iseki K."/>
            <person name="Muto C."/>
            <person name="Satou K."/>
            <person name="Teruya K."/>
            <person name="Shiroma A."/>
            <person name="Shimoji M."/>
            <person name="Hirano T."/>
            <person name="Itoh T."/>
            <person name="Kaga A."/>
            <person name="Tomooka N."/>
        </authorList>
    </citation>
    <scope>NUCLEOTIDE SEQUENCE [LARGE SCALE GENOMIC DNA]</scope>
    <source>
        <strain evidence="2">cv. Shumari</strain>
    </source>
</reference>
<gene>
    <name evidence="1" type="primary">Vigan.10G061300</name>
    <name evidence="1" type="ORF">VIGAN_10061300</name>
</gene>
<name>A0A0S3T243_PHAAN</name>
<evidence type="ECO:0000313" key="1">
    <source>
        <dbReference type="EMBL" id="BAT99213.1"/>
    </source>
</evidence>
<protein>
    <submittedName>
        <fullName evidence="1">Uncharacterized protein</fullName>
    </submittedName>
</protein>
<sequence length="78" mass="8541">AINHHARKCKGHHHCTIATLIFPKSRHRANSLHSLVTPRVCLPQATINLAQSCVTAKPHSLLTQTIITIAPPCLSINH</sequence>
<keyword evidence="2" id="KW-1185">Reference proteome</keyword>
<evidence type="ECO:0000313" key="2">
    <source>
        <dbReference type="Proteomes" id="UP000291084"/>
    </source>
</evidence>